<protein>
    <submittedName>
        <fullName evidence="8">Ankyrin-2</fullName>
    </submittedName>
</protein>
<feature type="repeat" description="ANK" evidence="4">
    <location>
        <begin position="1323"/>
        <end position="1355"/>
    </location>
</feature>
<comment type="caution">
    <text evidence="8">The sequence shown here is derived from an EMBL/GenBank/DDBJ whole genome shotgun (WGS) entry which is preliminary data.</text>
</comment>
<organism evidence="8 9">
    <name type="scientific">Lachnellula cervina</name>
    <dbReference type="NCBI Taxonomy" id="1316786"/>
    <lineage>
        <taxon>Eukaryota</taxon>
        <taxon>Fungi</taxon>
        <taxon>Dikarya</taxon>
        <taxon>Ascomycota</taxon>
        <taxon>Pezizomycotina</taxon>
        <taxon>Leotiomycetes</taxon>
        <taxon>Helotiales</taxon>
        <taxon>Lachnaceae</taxon>
        <taxon>Lachnellula</taxon>
    </lineage>
</organism>
<dbReference type="InterPro" id="IPR056884">
    <property type="entry name" value="NPHP3-like_N"/>
</dbReference>
<dbReference type="PANTHER" id="PTHR24136:SF15">
    <property type="entry name" value="ANK_REP_REGION DOMAIN-CONTAINING PROTEIN"/>
    <property type="match status" value="1"/>
</dbReference>
<evidence type="ECO:0000256" key="2">
    <source>
        <dbReference type="ARBA" id="ARBA00022737"/>
    </source>
</evidence>
<dbReference type="Gene3D" id="1.25.40.20">
    <property type="entry name" value="Ankyrin repeat-containing domain"/>
    <property type="match status" value="3"/>
</dbReference>
<dbReference type="GO" id="GO:0016567">
    <property type="term" value="P:protein ubiquitination"/>
    <property type="evidence" value="ECO:0007669"/>
    <property type="project" value="TreeGrafter"/>
</dbReference>
<evidence type="ECO:0000313" key="9">
    <source>
        <dbReference type="Proteomes" id="UP000481288"/>
    </source>
</evidence>
<dbReference type="InterPro" id="IPR054471">
    <property type="entry name" value="GPIID_WHD"/>
</dbReference>
<dbReference type="Pfam" id="PF12796">
    <property type="entry name" value="Ank_2"/>
    <property type="match status" value="4"/>
</dbReference>
<dbReference type="Pfam" id="PF24883">
    <property type="entry name" value="NPHP3_N"/>
    <property type="match status" value="1"/>
</dbReference>
<dbReference type="SMART" id="SM00248">
    <property type="entry name" value="ANK"/>
    <property type="match status" value="16"/>
</dbReference>
<dbReference type="Proteomes" id="UP000481288">
    <property type="component" value="Unassembled WGS sequence"/>
</dbReference>
<feature type="repeat" description="ANK" evidence="4">
    <location>
        <begin position="1020"/>
        <end position="1052"/>
    </location>
</feature>
<gene>
    <name evidence="8" type="primary">ANK2</name>
    <name evidence="8" type="ORF">LCER1_G008224</name>
</gene>
<dbReference type="PANTHER" id="PTHR24136">
    <property type="entry name" value="SOWAH (DROSOPHILA) HOMOLOG"/>
    <property type="match status" value="1"/>
</dbReference>
<reference evidence="8 9" key="1">
    <citation type="submission" date="2018-05" db="EMBL/GenBank/DDBJ databases">
        <title>Whole genome sequencing for identification of molecular markers to develop diagnostic detection tools for the regulated plant pathogen Lachnellula willkommii.</title>
        <authorList>
            <person name="Giroux E."/>
            <person name="Bilodeau G."/>
        </authorList>
    </citation>
    <scope>NUCLEOTIDE SEQUENCE [LARGE SCALE GENOMIC DNA]</scope>
    <source>
        <strain evidence="8 9">CBS 625.97</strain>
    </source>
</reference>
<dbReference type="SUPFAM" id="SSF53474">
    <property type="entry name" value="alpha/beta-Hydrolases"/>
    <property type="match status" value="1"/>
</dbReference>
<feature type="repeat" description="ANK" evidence="4">
    <location>
        <begin position="1189"/>
        <end position="1221"/>
    </location>
</feature>
<keyword evidence="9" id="KW-1185">Reference proteome</keyword>
<dbReference type="PROSITE" id="PS50297">
    <property type="entry name" value="ANK_REP_REGION"/>
    <property type="match status" value="8"/>
</dbReference>
<dbReference type="PRINTS" id="PR01415">
    <property type="entry name" value="ANKYRIN"/>
</dbReference>
<name>A0A7D8UM75_9HELO</name>
<feature type="repeat" description="ANK" evidence="4">
    <location>
        <begin position="1355"/>
        <end position="1387"/>
    </location>
</feature>
<feature type="repeat" description="ANK" evidence="4">
    <location>
        <begin position="1293"/>
        <end position="1321"/>
    </location>
</feature>
<dbReference type="InterPro" id="IPR027417">
    <property type="entry name" value="P-loop_NTPase"/>
</dbReference>
<keyword evidence="3 4" id="KW-0040">ANK repeat</keyword>
<evidence type="ECO:0000256" key="1">
    <source>
        <dbReference type="ARBA" id="ARBA00005949"/>
    </source>
</evidence>
<dbReference type="InterPro" id="IPR036770">
    <property type="entry name" value="Ankyrin_rpt-contain_sf"/>
</dbReference>
<feature type="domain" description="Nephrocystin 3-like N-terminal" evidence="7">
    <location>
        <begin position="391"/>
        <end position="550"/>
    </location>
</feature>
<comment type="similarity">
    <text evidence="1">Belongs to the ankyrin SOCS box (ASB) family.</text>
</comment>
<evidence type="ECO:0000256" key="3">
    <source>
        <dbReference type="ARBA" id="ARBA00023043"/>
    </source>
</evidence>
<feature type="domain" description="GPI inositol-deacylase winged helix" evidence="6">
    <location>
        <begin position="682"/>
        <end position="776"/>
    </location>
</feature>
<feature type="repeat" description="ANK" evidence="4">
    <location>
        <begin position="921"/>
        <end position="953"/>
    </location>
</feature>
<dbReference type="PROSITE" id="PS50088">
    <property type="entry name" value="ANK_REPEAT"/>
    <property type="match status" value="10"/>
</dbReference>
<feature type="repeat" description="ANK" evidence="4">
    <location>
        <begin position="992"/>
        <end position="1019"/>
    </location>
</feature>
<dbReference type="GO" id="GO:0045732">
    <property type="term" value="P:positive regulation of protein catabolic process"/>
    <property type="evidence" value="ECO:0007669"/>
    <property type="project" value="TreeGrafter"/>
</dbReference>
<feature type="repeat" description="ANK" evidence="4">
    <location>
        <begin position="888"/>
        <end position="920"/>
    </location>
</feature>
<dbReference type="InterPro" id="IPR002110">
    <property type="entry name" value="Ankyrin_rpt"/>
</dbReference>
<feature type="repeat" description="ANK" evidence="4">
    <location>
        <begin position="955"/>
        <end position="987"/>
    </location>
</feature>
<dbReference type="SUPFAM" id="SSF52540">
    <property type="entry name" value="P-loop containing nucleoside triphosphate hydrolases"/>
    <property type="match status" value="1"/>
</dbReference>
<dbReference type="Pfam" id="PF22939">
    <property type="entry name" value="WHD_GPIID"/>
    <property type="match status" value="1"/>
</dbReference>
<evidence type="ECO:0000256" key="4">
    <source>
        <dbReference type="PROSITE-ProRule" id="PRU00023"/>
    </source>
</evidence>
<feature type="region of interest" description="Disordered" evidence="5">
    <location>
        <begin position="50"/>
        <end position="81"/>
    </location>
</feature>
<evidence type="ECO:0000313" key="8">
    <source>
        <dbReference type="EMBL" id="TVY52188.1"/>
    </source>
</evidence>
<feature type="repeat" description="ANK" evidence="4">
    <location>
        <begin position="1122"/>
        <end position="1155"/>
    </location>
</feature>
<keyword evidence="2" id="KW-0677">Repeat</keyword>
<evidence type="ECO:0000259" key="7">
    <source>
        <dbReference type="Pfam" id="PF24883"/>
    </source>
</evidence>
<dbReference type="InterPro" id="IPR051573">
    <property type="entry name" value="Ankyrin-SOCS_box_domain"/>
</dbReference>
<dbReference type="EMBL" id="QGMG01000659">
    <property type="protein sequence ID" value="TVY52188.1"/>
    <property type="molecule type" value="Genomic_DNA"/>
</dbReference>
<dbReference type="Gene3D" id="3.40.50.1820">
    <property type="entry name" value="alpha/beta hydrolase"/>
    <property type="match status" value="1"/>
</dbReference>
<dbReference type="Pfam" id="PF00023">
    <property type="entry name" value="Ank"/>
    <property type="match status" value="1"/>
</dbReference>
<evidence type="ECO:0000256" key="5">
    <source>
        <dbReference type="SAM" id="MobiDB-lite"/>
    </source>
</evidence>
<dbReference type="OrthoDB" id="7464126at2759"/>
<accession>A0A7D8UM75</accession>
<sequence length="1438" mass="157361">MATVSSPREERPKAVKKSKTLSFKRLASRTWTKSITRSSTTATVVEVPLPNHANPETRTSNDHVHPALIPEASPNPPPKQSYKSGLCPLHIPLIEGNCPVDIIALHGINGDAYSTFTGTSSQNLWLRDFLPRSFPGARIYTFGYDARVLFSLATGDISTFANNLLEDVCGVRGERGEKRRPIIWIVHSMGGLVVKKALTIAFADPTRYGDIHSSTTSILFMATPHRGSDHAALFSGIAEIANWPLAGTLSRFKGKVRDDLIRGLEKDSPAIRKIAEDFRKLGGLKFFSFVEMNKTKPLSRKVVDEETGTMGVEGERVFYMDGEDHKSIVRFESEESPSYRKVLAVLREAVDDAVTPYLAKIAVEDEPCLGTLFFPTMNHRRASTSTAHPKTCTWILGHPVFKEWHSSCCGLLWIKGHPGTGKSTLMAFLHTSLLSNQTSKSIFLEFFFFGRGEALQKSSLGMCRSLLYQLYQRSAVARDIILEAYEEKSYGFGEEWNWRASEVEGLVKAVVKKVAKTKELTIFVDALDEAVDANGEKAAPSLLQFFYELNEIAVPEDGCLGGVKICISCRHYPVVGSFGPGTVIQMEKENERDIWNFIHDKFRNGVLGWDQAAVKARQELLDGIARKADGVFQWASLRVPKIVQSLNDGDASLEEINDMIAGESNELFPLYESIFGNDIPVRLRKRALLFLQWVCFAERPMSLMELRFAMACDDDDVVWPRDCCEASEYFVKSDIQMQKLTKSLSGGLVEVRSHETGTRIQFVHETVNEFCHFQGLQFLASKAAIHPAQYASKILGQSQSRLTRSCLNYLRMEYVMDETGQWFDGDECLPPFLEYATKYWTLHAEKAEKHGVSQENIVEILQSPAGIFKIWLKVYQKKKYHNAGGPSYDSSLLHVAAGYNLRSVARALLQRGVPVGVRDGGGRTALHVAARQGHEGMAVLLLNAEAEVNAKCRIWSSTPLEVAAANGHYSIANLLLERGTDLKDMSIYANVLHAAAAKGTLSLVRYLIENGASVNVENRDNDTAIAVAAGRGHERVVKLLLESGADVDARKNGLMGTALQRAAASPKYESMCHLLLDAGADINADGGGHYCFALQAAAHNNNYSGVMLLLRRNADINAVGGYYGTAIQAAAASFDNEEVIKLLIDHGADINLQGGYHGTAFLAAAASGSEANVRTLIDRGADANLEGGYNGNALHAAARTCSLPLVKFFVNRGADVNKRGGEHGTALHASIFSSQSIAEFLLDNGADMNAVGASSDNFGPILNAAAQWKKEYIVRKLLARGAATSCNKTYVCALERATNSGSVNIIRMLLDHGADVNCHGRGRRTGPLCSAAYRGHVQVVELLLDRGADINACPERGTPLQQAVSEGHKAVVELLLDRGADPNLSEVSPCALEAAQDNKTILKLLLKKGAKQMPDREYRFLGGSGGIVAKLSSPESLE</sequence>
<dbReference type="InterPro" id="IPR029058">
    <property type="entry name" value="AB_hydrolase_fold"/>
</dbReference>
<proteinExistence type="inferred from homology"/>
<dbReference type="SUPFAM" id="SSF48403">
    <property type="entry name" value="Ankyrin repeat"/>
    <property type="match status" value="2"/>
</dbReference>
<dbReference type="Gene3D" id="3.40.50.300">
    <property type="entry name" value="P-loop containing nucleotide triphosphate hydrolases"/>
    <property type="match status" value="1"/>
</dbReference>
<evidence type="ECO:0000259" key="6">
    <source>
        <dbReference type="Pfam" id="PF22939"/>
    </source>
</evidence>